<feature type="domain" description="Nucleoside phosphorylase" evidence="6">
    <location>
        <begin position="22"/>
        <end position="259"/>
    </location>
</feature>
<evidence type="ECO:0000256" key="2">
    <source>
        <dbReference type="ARBA" id="ARBA00006751"/>
    </source>
</evidence>
<dbReference type="GO" id="GO:0004731">
    <property type="term" value="F:purine-nucleoside phosphorylase activity"/>
    <property type="evidence" value="ECO:0007669"/>
    <property type="project" value="UniProtKB-EC"/>
</dbReference>
<proteinExistence type="inferred from homology"/>
<accession>A0ABS5C466</accession>
<dbReference type="Gene3D" id="3.40.50.1580">
    <property type="entry name" value="Nucleoside phosphorylase domain"/>
    <property type="match status" value="1"/>
</dbReference>
<evidence type="ECO:0000259" key="6">
    <source>
        <dbReference type="Pfam" id="PF01048"/>
    </source>
</evidence>
<comment type="function">
    <text evidence="5">The purine nucleoside phosphorylases catalyze the phosphorolytic breakdown of the N-glycosidic bond in the beta-(deoxy)ribonucleoside molecules, with the formation of the corresponding free purine bases and pentose-1-phosphate.</text>
</comment>
<evidence type="ECO:0000313" key="7">
    <source>
        <dbReference type="EMBL" id="MBP3960791.1"/>
    </source>
</evidence>
<dbReference type="RefSeq" id="WP_210663175.1">
    <property type="nucleotide sequence ID" value="NZ_JAGKQQ010000002.1"/>
</dbReference>
<keyword evidence="4 5" id="KW-0808">Transferase</keyword>
<comment type="caution">
    <text evidence="7">The sequence shown here is derived from an EMBL/GenBank/DDBJ whole genome shotgun (WGS) entry which is preliminary data.</text>
</comment>
<dbReference type="InterPro" id="IPR000845">
    <property type="entry name" value="Nucleoside_phosphorylase_d"/>
</dbReference>
<dbReference type="NCBIfam" id="NF006054">
    <property type="entry name" value="PRK08202.1"/>
    <property type="match status" value="1"/>
</dbReference>
<reference evidence="7 8" key="1">
    <citation type="submission" date="2021-04" db="EMBL/GenBank/DDBJ databases">
        <authorList>
            <person name="Ivanova A."/>
        </authorList>
    </citation>
    <scope>NUCLEOTIDE SEQUENCE [LARGE SCALE GENOMIC DNA]</scope>
    <source>
        <strain evidence="7 8">G18</strain>
    </source>
</reference>
<dbReference type="InterPro" id="IPR035994">
    <property type="entry name" value="Nucleoside_phosphorylase_sf"/>
</dbReference>
<evidence type="ECO:0000313" key="8">
    <source>
        <dbReference type="Proteomes" id="UP000676565"/>
    </source>
</evidence>
<dbReference type="PIRSF" id="PIRSF000477">
    <property type="entry name" value="PurNPase"/>
    <property type="match status" value="1"/>
</dbReference>
<organism evidence="7 8">
    <name type="scientific">Gemmata palustris</name>
    <dbReference type="NCBI Taxonomy" id="2822762"/>
    <lineage>
        <taxon>Bacteria</taxon>
        <taxon>Pseudomonadati</taxon>
        <taxon>Planctomycetota</taxon>
        <taxon>Planctomycetia</taxon>
        <taxon>Gemmatales</taxon>
        <taxon>Gemmataceae</taxon>
        <taxon>Gemmata</taxon>
    </lineage>
</organism>
<comment type="similarity">
    <text evidence="2 5">Belongs to the PNP/MTAP phosphorylase family.</text>
</comment>
<protein>
    <recommendedName>
        <fullName evidence="5">Purine nucleoside phosphorylase</fullName>
        <ecNumber evidence="5">2.4.2.1</ecNumber>
    </recommendedName>
    <alternativeName>
        <fullName evidence="5">Inosine-guanosine phosphorylase</fullName>
    </alternativeName>
</protein>
<keyword evidence="8" id="KW-1185">Reference proteome</keyword>
<gene>
    <name evidence="7" type="ORF">J8F10_36685</name>
</gene>
<dbReference type="PANTHER" id="PTHR11904">
    <property type="entry name" value="METHYLTHIOADENOSINE/PURINE NUCLEOSIDE PHOSPHORYLASE"/>
    <property type="match status" value="1"/>
</dbReference>
<dbReference type="SUPFAM" id="SSF53167">
    <property type="entry name" value="Purine and uridine phosphorylases"/>
    <property type="match status" value="1"/>
</dbReference>
<evidence type="ECO:0000256" key="5">
    <source>
        <dbReference type="PIRNR" id="PIRNR000477"/>
    </source>
</evidence>
<dbReference type="InterPro" id="IPR011268">
    <property type="entry name" value="Purine_phosphorylase"/>
</dbReference>
<dbReference type="EC" id="2.4.2.1" evidence="5"/>
<dbReference type="Pfam" id="PF01048">
    <property type="entry name" value="PNP_UDP_1"/>
    <property type="match status" value="1"/>
</dbReference>
<comment type="pathway">
    <text evidence="1 5">Purine metabolism; purine nucleoside salvage.</text>
</comment>
<dbReference type="CDD" id="cd09009">
    <property type="entry name" value="PNP-EcPNPII_like"/>
    <property type="match status" value="1"/>
</dbReference>
<keyword evidence="3 5" id="KW-0328">Glycosyltransferase</keyword>
<evidence type="ECO:0000256" key="4">
    <source>
        <dbReference type="ARBA" id="ARBA00022679"/>
    </source>
</evidence>
<dbReference type="EMBL" id="JAGKQQ010000002">
    <property type="protein sequence ID" value="MBP3960791.1"/>
    <property type="molecule type" value="Genomic_DNA"/>
</dbReference>
<evidence type="ECO:0000256" key="1">
    <source>
        <dbReference type="ARBA" id="ARBA00005058"/>
    </source>
</evidence>
<name>A0ABS5C466_9BACT</name>
<dbReference type="PANTHER" id="PTHR11904:SF9">
    <property type="entry name" value="PURINE NUCLEOSIDE PHOSPHORYLASE-RELATED"/>
    <property type="match status" value="1"/>
</dbReference>
<sequence>MPVLAAFAEFARAVRARSPRTAVVLGSGLGGAATAFVPHASIGFGDIPGLVPPSVQGHGGKLALGEWAGEPALLFSGRLHVYEGHPWPTVTGAVRTIAELGATRIVLTNAAGGIHPALHPGGLMAIRGHIKLLGPTAWRALASGKKALSPYSLHLLDALHAHESAAGRDLLAGVYATLTGPSYETPAEIRALAAIGADAVGMSTALEAEEAAQLGLEVAAISCITNKAAGLGATALDHTEVLTNAQLAVSRMAELLACLVRARPA</sequence>
<dbReference type="Proteomes" id="UP000676565">
    <property type="component" value="Unassembled WGS sequence"/>
</dbReference>
<evidence type="ECO:0000256" key="3">
    <source>
        <dbReference type="ARBA" id="ARBA00022676"/>
    </source>
</evidence>